<dbReference type="Proteomes" id="UP000006729">
    <property type="component" value="Chromosome 16"/>
</dbReference>
<evidence type="ECO:0000313" key="1">
    <source>
        <dbReference type="EMBL" id="KAI9380715.1"/>
    </source>
</evidence>
<accession>A0ACC0RV59</accession>
<organism evidence="1 2">
    <name type="scientific">Populus trichocarpa</name>
    <name type="common">Western balsam poplar</name>
    <name type="synonym">Populus balsamifera subsp. trichocarpa</name>
    <dbReference type="NCBI Taxonomy" id="3694"/>
    <lineage>
        <taxon>Eukaryota</taxon>
        <taxon>Viridiplantae</taxon>
        <taxon>Streptophyta</taxon>
        <taxon>Embryophyta</taxon>
        <taxon>Tracheophyta</taxon>
        <taxon>Spermatophyta</taxon>
        <taxon>Magnoliopsida</taxon>
        <taxon>eudicotyledons</taxon>
        <taxon>Gunneridae</taxon>
        <taxon>Pentapetalae</taxon>
        <taxon>rosids</taxon>
        <taxon>fabids</taxon>
        <taxon>Malpighiales</taxon>
        <taxon>Salicaceae</taxon>
        <taxon>Saliceae</taxon>
        <taxon>Populus</taxon>
    </lineage>
</organism>
<protein>
    <submittedName>
        <fullName evidence="1">Uncharacterized protein</fullName>
    </submittedName>
</protein>
<reference evidence="1 2" key="1">
    <citation type="journal article" date="2006" name="Science">
        <title>The genome of black cottonwood, Populus trichocarpa (Torr. &amp; Gray).</title>
        <authorList>
            <person name="Tuskan G.A."/>
            <person name="Difazio S."/>
            <person name="Jansson S."/>
            <person name="Bohlmann J."/>
            <person name="Grigoriev I."/>
            <person name="Hellsten U."/>
            <person name="Putnam N."/>
            <person name="Ralph S."/>
            <person name="Rombauts S."/>
            <person name="Salamov A."/>
            <person name="Schein J."/>
            <person name="Sterck L."/>
            <person name="Aerts A."/>
            <person name="Bhalerao R.R."/>
            <person name="Bhalerao R.P."/>
            <person name="Blaudez D."/>
            <person name="Boerjan W."/>
            <person name="Brun A."/>
            <person name="Brunner A."/>
            <person name="Busov V."/>
            <person name="Campbell M."/>
            <person name="Carlson J."/>
            <person name="Chalot M."/>
            <person name="Chapman J."/>
            <person name="Chen G.L."/>
            <person name="Cooper D."/>
            <person name="Coutinho P.M."/>
            <person name="Couturier J."/>
            <person name="Covert S."/>
            <person name="Cronk Q."/>
            <person name="Cunningham R."/>
            <person name="Davis J."/>
            <person name="Degroeve S."/>
            <person name="Dejardin A."/>
            <person name="Depamphilis C."/>
            <person name="Detter J."/>
            <person name="Dirks B."/>
            <person name="Dubchak I."/>
            <person name="Duplessis S."/>
            <person name="Ehlting J."/>
            <person name="Ellis B."/>
            <person name="Gendler K."/>
            <person name="Goodstein D."/>
            <person name="Gribskov M."/>
            <person name="Grimwood J."/>
            <person name="Groover A."/>
            <person name="Gunter L."/>
            <person name="Hamberger B."/>
            <person name="Heinze B."/>
            <person name="Helariutta Y."/>
            <person name="Henrissat B."/>
            <person name="Holligan D."/>
            <person name="Holt R."/>
            <person name="Huang W."/>
            <person name="Islam-Faridi N."/>
            <person name="Jones S."/>
            <person name="Jones-Rhoades M."/>
            <person name="Jorgensen R."/>
            <person name="Joshi C."/>
            <person name="Kangasjarvi J."/>
            <person name="Karlsson J."/>
            <person name="Kelleher C."/>
            <person name="Kirkpatrick R."/>
            <person name="Kirst M."/>
            <person name="Kohler A."/>
            <person name="Kalluri U."/>
            <person name="Larimer F."/>
            <person name="Leebens-Mack J."/>
            <person name="Leple J.C."/>
            <person name="Locascio P."/>
            <person name="Lou Y."/>
            <person name="Lucas S."/>
            <person name="Martin F."/>
            <person name="Montanini B."/>
            <person name="Napoli C."/>
            <person name="Nelson D.R."/>
            <person name="Nelson C."/>
            <person name="Nieminen K."/>
            <person name="Nilsson O."/>
            <person name="Pereda V."/>
            <person name="Peter G."/>
            <person name="Philippe R."/>
            <person name="Pilate G."/>
            <person name="Poliakov A."/>
            <person name="Razumovskaya J."/>
            <person name="Richardson P."/>
            <person name="Rinaldi C."/>
            <person name="Ritland K."/>
            <person name="Rouze P."/>
            <person name="Ryaboy D."/>
            <person name="Schmutz J."/>
            <person name="Schrader J."/>
            <person name="Segerman B."/>
            <person name="Shin H."/>
            <person name="Siddiqui A."/>
            <person name="Sterky F."/>
            <person name="Terry A."/>
            <person name="Tsai C.J."/>
            <person name="Uberbacher E."/>
            <person name="Unneberg P."/>
            <person name="Vahala J."/>
            <person name="Wall K."/>
            <person name="Wessler S."/>
            <person name="Yang G."/>
            <person name="Yin T."/>
            <person name="Douglas C."/>
            <person name="Marra M."/>
            <person name="Sandberg G."/>
            <person name="Van de Peer Y."/>
            <person name="Rokhsar D."/>
        </authorList>
    </citation>
    <scope>NUCLEOTIDE SEQUENCE [LARGE SCALE GENOMIC DNA]</scope>
    <source>
        <strain evidence="2">cv. Nisqually</strain>
    </source>
</reference>
<gene>
    <name evidence="1" type="ORF">POPTR_016G141150v4</name>
</gene>
<evidence type="ECO:0000313" key="2">
    <source>
        <dbReference type="Proteomes" id="UP000006729"/>
    </source>
</evidence>
<keyword evidence="2" id="KW-1185">Reference proteome</keyword>
<sequence>MNSWTSTSYKENRIRQQWGTWATRRQGQQRVLSRWQPARRRGCLTSIHSGYPSTRAELEDPMGMSS</sequence>
<dbReference type="EMBL" id="CM009305">
    <property type="protein sequence ID" value="KAI9380715.1"/>
    <property type="molecule type" value="Genomic_DNA"/>
</dbReference>
<proteinExistence type="predicted"/>
<name>A0ACC0RV59_POPTR</name>
<comment type="caution">
    <text evidence="1">The sequence shown here is derived from an EMBL/GenBank/DDBJ whole genome shotgun (WGS) entry which is preliminary data.</text>
</comment>